<accession>A0A7X0Z549</accession>
<organism evidence="2 3">
    <name type="scientific">Listeria booriae</name>
    <dbReference type="NCBI Taxonomy" id="1552123"/>
    <lineage>
        <taxon>Bacteria</taxon>
        <taxon>Bacillati</taxon>
        <taxon>Bacillota</taxon>
        <taxon>Bacilli</taxon>
        <taxon>Bacillales</taxon>
        <taxon>Listeriaceae</taxon>
        <taxon>Listeria</taxon>
    </lineage>
</organism>
<feature type="chain" id="PRO_5038409479" description="Fibronectin type-III domain-containing protein" evidence="1">
    <location>
        <begin position="27"/>
        <end position="839"/>
    </location>
</feature>
<evidence type="ECO:0000313" key="2">
    <source>
        <dbReference type="EMBL" id="MBC2176166.1"/>
    </source>
</evidence>
<comment type="caution">
    <text evidence="2">The sequence shown here is derived from an EMBL/GenBank/DDBJ whole genome shotgun (WGS) entry which is preliminary data.</text>
</comment>
<keyword evidence="1" id="KW-0732">Signal</keyword>
<dbReference type="EMBL" id="JAARYD010000003">
    <property type="protein sequence ID" value="MBC2176166.1"/>
    <property type="molecule type" value="Genomic_DNA"/>
</dbReference>
<feature type="signal peptide" evidence="1">
    <location>
        <begin position="1"/>
        <end position="26"/>
    </location>
</feature>
<evidence type="ECO:0000313" key="3">
    <source>
        <dbReference type="Proteomes" id="UP000541735"/>
    </source>
</evidence>
<name>A0A7X0Z549_9LIST</name>
<protein>
    <recommendedName>
        <fullName evidence="4">Fibronectin type-III domain-containing protein</fullName>
    </recommendedName>
</protein>
<dbReference type="AlphaFoldDB" id="A0A7X0Z549"/>
<gene>
    <name evidence="2" type="ORF">HCB27_06050</name>
</gene>
<evidence type="ECO:0008006" key="4">
    <source>
        <dbReference type="Google" id="ProtNLM"/>
    </source>
</evidence>
<evidence type="ECO:0000256" key="1">
    <source>
        <dbReference type="SAM" id="SignalP"/>
    </source>
</evidence>
<sequence>MRKLLTKLMIFGMVMALVISTIPAYSLQEGVSAATTDKPEKPTIKTYTNGPGTGTGYMDISWKTMPGATNYKIVISNGYNYEYFTTGNVTTWSTKGKKIFPTQAEISQGLYKFHTDGKGVEFATDPRALYENGYKAGSTHGLRNQQKYIVGVIPVYSTTDGVRSDIVDAYLPAEVQPEKAIAKTYSNGAGTGTGYIDLSWKAMPGATGYKVVIGNGYNYEYFTVGNVTSWSTKGKNIFPTKAELDKGLYRFHTDGKGTEFANDPTQLYENTYKAGTTWVLRGQKKYLIRVMAIYTAGDGVTSDITEATMPIEQMSTPVLTSHKTETDLKTGYLNVSWKSVPEAISYKVGLFNGYTYQYVDVGKVTTWSTKGKKLWATEQELNEGKYQLHTDGTGSELPLDPMKTYSNAHEANPNVNYSDRLIYYARVIAVYPADVSPVSANAAITMPMDSFEFVNIETNTLDKDTGEIYASWGEVEGAVGYKVWIYDGSIYKSIDVGNILDWTSQGQGIWPTNEEILMGNMGVHQDGSGTELAINPSIVYQGNNTGFANDVHYYTRITAYNEKRETIAIQQNPKVKLEAFDYTVEEDTSTGNVANYNALKKYYITNKTIKNVEELKNTIKIIGETQEINTLSTKEKQQLIIDVYAIASPSIIDEYEKSMEEEITNVVQSADVNDPNGELLQEETIKLSDGSDTTVSTEDVGEDTFSTFGESLSPNYRVEKKNFGSRLFTVKISYTSWGVKVGAIVLSNHYTVNSKGLTMRYTSKAGTWGSTFWAITSASTKTTDKYAEKLNYNINGAGWYTIRAKGSMRYVELRSTITLTDLSLSKKYAYVVQKYQYVR</sequence>
<proteinExistence type="predicted"/>
<dbReference type="Proteomes" id="UP000541735">
    <property type="component" value="Unassembled WGS sequence"/>
</dbReference>
<reference evidence="2 3" key="1">
    <citation type="submission" date="2020-03" db="EMBL/GenBank/DDBJ databases">
        <title>Soil Listeria distribution.</title>
        <authorList>
            <person name="Liao J."/>
            <person name="Wiedmann M."/>
        </authorList>
    </citation>
    <scope>NUCLEOTIDE SEQUENCE [LARGE SCALE GENOMIC DNA]</scope>
    <source>
        <strain evidence="2 3">FSL L7-0259</strain>
    </source>
</reference>
<dbReference type="RefSeq" id="WP_185548671.1">
    <property type="nucleotide sequence ID" value="NZ_JAARYD010000003.1"/>
</dbReference>